<dbReference type="InterPro" id="IPR007527">
    <property type="entry name" value="Znf_SWIM"/>
</dbReference>
<evidence type="ECO:0000256" key="1">
    <source>
        <dbReference type="ARBA" id="ARBA00022723"/>
    </source>
</evidence>
<dbReference type="EMBL" id="JBEDUW010000004">
    <property type="protein sequence ID" value="KAK9932937.1"/>
    <property type="molecule type" value="Genomic_DNA"/>
</dbReference>
<keyword evidence="7" id="KW-1185">Reference proteome</keyword>
<keyword evidence="3" id="KW-0862">Zinc</keyword>
<organism evidence="6 7">
    <name type="scientific">Rubus argutus</name>
    <name type="common">Southern blackberry</name>
    <dbReference type="NCBI Taxonomy" id="59490"/>
    <lineage>
        <taxon>Eukaryota</taxon>
        <taxon>Viridiplantae</taxon>
        <taxon>Streptophyta</taxon>
        <taxon>Embryophyta</taxon>
        <taxon>Tracheophyta</taxon>
        <taxon>Spermatophyta</taxon>
        <taxon>Magnoliopsida</taxon>
        <taxon>eudicotyledons</taxon>
        <taxon>Gunneridae</taxon>
        <taxon>Pentapetalae</taxon>
        <taxon>rosids</taxon>
        <taxon>fabids</taxon>
        <taxon>Rosales</taxon>
        <taxon>Rosaceae</taxon>
        <taxon>Rosoideae</taxon>
        <taxon>Rosoideae incertae sedis</taxon>
        <taxon>Rubus</taxon>
    </lineage>
</organism>
<gene>
    <name evidence="6" type="ORF">M0R45_020156</name>
</gene>
<comment type="caution">
    <text evidence="6">The sequence shown here is derived from an EMBL/GenBank/DDBJ whole genome shotgun (WGS) entry which is preliminary data.</text>
</comment>
<dbReference type="Pfam" id="PF04434">
    <property type="entry name" value="SWIM"/>
    <property type="match status" value="1"/>
</dbReference>
<feature type="domain" description="SWIM-type" evidence="5">
    <location>
        <begin position="2"/>
        <end position="34"/>
    </location>
</feature>
<evidence type="ECO:0000259" key="5">
    <source>
        <dbReference type="PROSITE" id="PS50966"/>
    </source>
</evidence>
<keyword evidence="1" id="KW-0479">Metal-binding</keyword>
<dbReference type="InterPro" id="IPR006564">
    <property type="entry name" value="Znf_PMZ"/>
</dbReference>
<evidence type="ECO:0000313" key="7">
    <source>
        <dbReference type="Proteomes" id="UP001457282"/>
    </source>
</evidence>
<protein>
    <recommendedName>
        <fullName evidence="5">SWIM-type domain-containing protein</fullName>
    </recommendedName>
</protein>
<sequence length="167" mass="18684">MHDVDLATRICTCRRWDIIGIPCQHAIAAIYAKEQDPALHSFRPLCHIENGFDQLSTLYVVTFAQIFPGNLSKLTKDKVIGTEDLTVGTRSDVVHGPRLQIHEHGAWNIPSATGFVEVDVDPLKLKLEVAGVVAYASSESARVRLLHAHKLFQPFSFRVWDVETIEV</sequence>
<evidence type="ECO:0000313" key="6">
    <source>
        <dbReference type="EMBL" id="KAK9932937.1"/>
    </source>
</evidence>
<name>A0AAW1X8G8_RUBAR</name>
<dbReference type="GO" id="GO:0008270">
    <property type="term" value="F:zinc ion binding"/>
    <property type="evidence" value="ECO:0007669"/>
    <property type="project" value="UniProtKB-KW"/>
</dbReference>
<dbReference type="AlphaFoldDB" id="A0AAW1X8G8"/>
<evidence type="ECO:0000256" key="4">
    <source>
        <dbReference type="PROSITE-ProRule" id="PRU00325"/>
    </source>
</evidence>
<dbReference type="SMART" id="SM00575">
    <property type="entry name" value="ZnF_PMZ"/>
    <property type="match status" value="1"/>
</dbReference>
<accession>A0AAW1X8G8</accession>
<evidence type="ECO:0000256" key="3">
    <source>
        <dbReference type="ARBA" id="ARBA00022833"/>
    </source>
</evidence>
<proteinExistence type="predicted"/>
<dbReference type="Proteomes" id="UP001457282">
    <property type="component" value="Unassembled WGS sequence"/>
</dbReference>
<dbReference type="PROSITE" id="PS50966">
    <property type="entry name" value="ZF_SWIM"/>
    <property type="match status" value="1"/>
</dbReference>
<evidence type="ECO:0000256" key="2">
    <source>
        <dbReference type="ARBA" id="ARBA00022771"/>
    </source>
</evidence>
<reference evidence="6 7" key="1">
    <citation type="journal article" date="2023" name="G3 (Bethesda)">
        <title>A chromosome-length genome assembly and annotation of blackberry (Rubus argutus, cv. 'Hillquist').</title>
        <authorList>
            <person name="Bruna T."/>
            <person name="Aryal R."/>
            <person name="Dudchenko O."/>
            <person name="Sargent D.J."/>
            <person name="Mead D."/>
            <person name="Buti M."/>
            <person name="Cavallini A."/>
            <person name="Hytonen T."/>
            <person name="Andres J."/>
            <person name="Pham M."/>
            <person name="Weisz D."/>
            <person name="Mascagni F."/>
            <person name="Usai G."/>
            <person name="Natali L."/>
            <person name="Bassil N."/>
            <person name="Fernandez G.E."/>
            <person name="Lomsadze A."/>
            <person name="Armour M."/>
            <person name="Olukolu B."/>
            <person name="Poorten T."/>
            <person name="Britton C."/>
            <person name="Davik J."/>
            <person name="Ashrafi H."/>
            <person name="Aiden E.L."/>
            <person name="Borodovsky M."/>
            <person name="Worthington M."/>
        </authorList>
    </citation>
    <scope>NUCLEOTIDE SEQUENCE [LARGE SCALE GENOMIC DNA]</scope>
    <source>
        <strain evidence="6">PI 553951</strain>
    </source>
</reference>
<keyword evidence="2 4" id="KW-0863">Zinc-finger</keyword>